<dbReference type="InterPro" id="IPR036271">
    <property type="entry name" value="Tet_transcr_reg_TetR-rel_C_sf"/>
</dbReference>
<dbReference type="SUPFAM" id="SSF48498">
    <property type="entry name" value="Tetracyclin repressor-like, C-terminal domain"/>
    <property type="match status" value="1"/>
</dbReference>
<dbReference type="InterPro" id="IPR001647">
    <property type="entry name" value="HTH_TetR"/>
</dbReference>
<dbReference type="Proteomes" id="UP000237752">
    <property type="component" value="Unassembled WGS sequence"/>
</dbReference>
<keyword evidence="7" id="KW-1185">Reference proteome</keyword>
<evidence type="ECO:0000259" key="5">
    <source>
        <dbReference type="PROSITE" id="PS50977"/>
    </source>
</evidence>
<evidence type="ECO:0000313" key="7">
    <source>
        <dbReference type="Proteomes" id="UP000237752"/>
    </source>
</evidence>
<accession>A0A2T0ZXR7</accession>
<reference evidence="6 7" key="1">
    <citation type="submission" date="2018-03" db="EMBL/GenBank/DDBJ databases">
        <title>Genomic Encyclopedia of Archaeal and Bacterial Type Strains, Phase II (KMG-II): from individual species to whole genera.</title>
        <authorList>
            <person name="Goeker M."/>
        </authorList>
    </citation>
    <scope>NUCLEOTIDE SEQUENCE [LARGE SCALE GENOMIC DNA]</scope>
    <source>
        <strain evidence="6 7">DSM 100065</strain>
    </source>
</reference>
<dbReference type="PANTHER" id="PTHR30055:SF226">
    <property type="entry name" value="HTH-TYPE TRANSCRIPTIONAL REGULATOR PKSA"/>
    <property type="match status" value="1"/>
</dbReference>
<evidence type="ECO:0000256" key="2">
    <source>
        <dbReference type="ARBA" id="ARBA00023125"/>
    </source>
</evidence>
<dbReference type="FunFam" id="1.10.10.60:FF:000141">
    <property type="entry name" value="TetR family transcriptional regulator"/>
    <property type="match status" value="1"/>
</dbReference>
<dbReference type="EMBL" id="PVUE01000013">
    <property type="protein sequence ID" value="PRZ40868.1"/>
    <property type="molecule type" value="Genomic_DNA"/>
</dbReference>
<sequence>MKDRRRSIAEAAEQVFAVLGYAQTSIGAIAEASGVTRPTVYSYFDSKYEIFRTVAESVRDEVLATQENAGDDPRTILQRTTSEYLNQWVRHYGVLTVIAHEALSDPQFAKLLDDVLGRPGNRHRKFIERLAAEGRASPRLSAQEIVHLHVGATMRMAQVVVRNPNREKECAKTLFNALLIMINLHD</sequence>
<evidence type="ECO:0000313" key="6">
    <source>
        <dbReference type="EMBL" id="PRZ40868.1"/>
    </source>
</evidence>
<dbReference type="PRINTS" id="PR00455">
    <property type="entry name" value="HTHTETR"/>
</dbReference>
<dbReference type="GO" id="GO:0003700">
    <property type="term" value="F:DNA-binding transcription factor activity"/>
    <property type="evidence" value="ECO:0007669"/>
    <property type="project" value="TreeGrafter"/>
</dbReference>
<feature type="DNA-binding region" description="H-T-H motif" evidence="4">
    <location>
        <begin position="25"/>
        <end position="44"/>
    </location>
</feature>
<evidence type="ECO:0000256" key="1">
    <source>
        <dbReference type="ARBA" id="ARBA00023015"/>
    </source>
</evidence>
<dbReference type="InterPro" id="IPR009057">
    <property type="entry name" value="Homeodomain-like_sf"/>
</dbReference>
<dbReference type="OrthoDB" id="7186128at2"/>
<dbReference type="RefSeq" id="WP_106349806.1">
    <property type="nucleotide sequence ID" value="NZ_PVUE01000013.1"/>
</dbReference>
<dbReference type="InterPro" id="IPR023772">
    <property type="entry name" value="DNA-bd_HTH_TetR-type_CS"/>
</dbReference>
<keyword evidence="1" id="KW-0805">Transcription regulation</keyword>
<keyword evidence="2 4" id="KW-0238">DNA-binding</keyword>
<dbReference type="SUPFAM" id="SSF46689">
    <property type="entry name" value="Homeodomain-like"/>
    <property type="match status" value="1"/>
</dbReference>
<name>A0A2T0ZXR7_9ACTN</name>
<evidence type="ECO:0000256" key="3">
    <source>
        <dbReference type="ARBA" id="ARBA00023163"/>
    </source>
</evidence>
<dbReference type="PROSITE" id="PS50977">
    <property type="entry name" value="HTH_TETR_2"/>
    <property type="match status" value="1"/>
</dbReference>
<dbReference type="InterPro" id="IPR050109">
    <property type="entry name" value="HTH-type_TetR-like_transc_reg"/>
</dbReference>
<keyword evidence="3" id="KW-0804">Transcription</keyword>
<dbReference type="PANTHER" id="PTHR30055">
    <property type="entry name" value="HTH-TYPE TRANSCRIPTIONAL REGULATOR RUTR"/>
    <property type="match status" value="1"/>
</dbReference>
<dbReference type="GO" id="GO:0045892">
    <property type="term" value="P:negative regulation of DNA-templated transcription"/>
    <property type="evidence" value="ECO:0007669"/>
    <property type="project" value="UniProtKB-ARBA"/>
</dbReference>
<dbReference type="Pfam" id="PF00440">
    <property type="entry name" value="TetR_N"/>
    <property type="match status" value="1"/>
</dbReference>
<dbReference type="Gene3D" id="1.10.10.60">
    <property type="entry name" value="Homeodomain-like"/>
    <property type="match status" value="1"/>
</dbReference>
<protein>
    <submittedName>
        <fullName evidence="6">TetR family transcriptional regulator</fullName>
    </submittedName>
</protein>
<dbReference type="Gene3D" id="1.10.357.10">
    <property type="entry name" value="Tetracycline Repressor, domain 2"/>
    <property type="match status" value="1"/>
</dbReference>
<proteinExistence type="predicted"/>
<dbReference type="PROSITE" id="PS01081">
    <property type="entry name" value="HTH_TETR_1"/>
    <property type="match status" value="1"/>
</dbReference>
<comment type="caution">
    <text evidence="6">The sequence shown here is derived from an EMBL/GenBank/DDBJ whole genome shotgun (WGS) entry which is preliminary data.</text>
</comment>
<feature type="domain" description="HTH tetR-type" evidence="5">
    <location>
        <begin position="2"/>
        <end position="62"/>
    </location>
</feature>
<dbReference type="AlphaFoldDB" id="A0A2T0ZXR7"/>
<organism evidence="6 7">
    <name type="scientific">Antricoccus suffuscus</name>
    <dbReference type="NCBI Taxonomy" id="1629062"/>
    <lineage>
        <taxon>Bacteria</taxon>
        <taxon>Bacillati</taxon>
        <taxon>Actinomycetota</taxon>
        <taxon>Actinomycetes</taxon>
        <taxon>Geodermatophilales</taxon>
        <taxon>Antricoccaceae</taxon>
        <taxon>Antricoccus</taxon>
    </lineage>
</organism>
<gene>
    <name evidence="6" type="ORF">CLV47_11333</name>
</gene>
<evidence type="ECO:0000256" key="4">
    <source>
        <dbReference type="PROSITE-ProRule" id="PRU00335"/>
    </source>
</evidence>
<dbReference type="GO" id="GO:0000976">
    <property type="term" value="F:transcription cis-regulatory region binding"/>
    <property type="evidence" value="ECO:0007669"/>
    <property type="project" value="TreeGrafter"/>
</dbReference>